<evidence type="ECO:0000256" key="3">
    <source>
        <dbReference type="ARBA" id="ARBA00022692"/>
    </source>
</evidence>
<name>A0A8B3RQ19_9BIFI</name>
<keyword evidence="2" id="KW-1003">Cell membrane</keyword>
<organism evidence="7 8">
    <name type="scientific">Bifidobacterium pseudolongum subsp. globosum</name>
    <dbReference type="NCBI Taxonomy" id="1690"/>
    <lineage>
        <taxon>Bacteria</taxon>
        <taxon>Bacillati</taxon>
        <taxon>Actinomycetota</taxon>
        <taxon>Actinomycetes</taxon>
        <taxon>Bifidobacteriales</taxon>
        <taxon>Bifidobacteriaceae</taxon>
        <taxon>Bifidobacterium</taxon>
    </lineage>
</organism>
<comment type="subcellular location">
    <subcellularLocation>
        <location evidence="1">Membrane</location>
        <topology evidence="1">Multi-pass membrane protein</topology>
    </subcellularLocation>
</comment>
<dbReference type="AlphaFoldDB" id="A0A8B3RQ19"/>
<evidence type="ECO:0000256" key="1">
    <source>
        <dbReference type="ARBA" id="ARBA00004141"/>
    </source>
</evidence>
<dbReference type="Proteomes" id="UP000292933">
    <property type="component" value="Unassembled WGS sequence"/>
</dbReference>
<dbReference type="InterPro" id="IPR003339">
    <property type="entry name" value="ABC/ECF_trnsptr_transmembrane"/>
</dbReference>
<gene>
    <name evidence="7" type="ORF">PG1780B_0417</name>
</gene>
<keyword evidence="3 6" id="KW-0812">Transmembrane</keyword>
<feature type="transmembrane region" description="Helical" evidence="6">
    <location>
        <begin position="93"/>
        <end position="115"/>
    </location>
</feature>
<protein>
    <submittedName>
        <fullName evidence="7">Cobalt transporter</fullName>
    </submittedName>
</protein>
<feature type="transmembrane region" description="Helical" evidence="6">
    <location>
        <begin position="62"/>
        <end position="81"/>
    </location>
</feature>
<sequence>MEKAIETKEITGWLHLDPRTKLAILVLFSVVVMIDVVDGPAYIIRVVMTFIPVLLVCLEGKIYIGARFTLLYLFATCLMQFTQKNIHGVAGMLLLFVCYMIMQFAPTMITVWYCISTTKISEFMAAMSRMHVPQGIAISIAVMMRFFPTLGEEYRSINDAMRMRGISFGGGKVTKMVGYRMIPLLFSTINIGDELSQAAVTRGLGAPMERTNISEIGFHARDFLIMLVMLILTVLYVYFTVKGGNVIL</sequence>
<evidence type="ECO:0000256" key="6">
    <source>
        <dbReference type="SAM" id="Phobius"/>
    </source>
</evidence>
<comment type="caution">
    <text evidence="7">The sequence shown here is derived from an EMBL/GenBank/DDBJ whole genome shotgun (WGS) entry which is preliminary data.</text>
</comment>
<dbReference type="RefSeq" id="WP_129869091.1">
    <property type="nucleotide sequence ID" value="NZ_RYVB01000006.1"/>
</dbReference>
<keyword evidence="5 6" id="KW-0472">Membrane</keyword>
<dbReference type="EMBL" id="RYVC01000005">
    <property type="protein sequence ID" value="RYQ47640.1"/>
    <property type="molecule type" value="Genomic_DNA"/>
</dbReference>
<keyword evidence="4 6" id="KW-1133">Transmembrane helix</keyword>
<accession>A0A8B3RQ19</accession>
<evidence type="ECO:0000256" key="2">
    <source>
        <dbReference type="ARBA" id="ARBA00022475"/>
    </source>
</evidence>
<proteinExistence type="predicted"/>
<dbReference type="CDD" id="cd16914">
    <property type="entry name" value="EcfT"/>
    <property type="match status" value="1"/>
</dbReference>
<dbReference type="Pfam" id="PF02361">
    <property type="entry name" value="CbiQ"/>
    <property type="match status" value="1"/>
</dbReference>
<dbReference type="PANTHER" id="PTHR34857">
    <property type="entry name" value="SLL0384 PROTEIN"/>
    <property type="match status" value="1"/>
</dbReference>
<dbReference type="InterPro" id="IPR051611">
    <property type="entry name" value="ECF_transporter_component"/>
</dbReference>
<dbReference type="PANTHER" id="PTHR34857:SF2">
    <property type="entry name" value="SLL0384 PROTEIN"/>
    <property type="match status" value="1"/>
</dbReference>
<evidence type="ECO:0000313" key="7">
    <source>
        <dbReference type="EMBL" id="RYQ47640.1"/>
    </source>
</evidence>
<reference evidence="7 8" key="1">
    <citation type="submission" date="2018-12" db="EMBL/GenBank/DDBJ databases">
        <title>Unveiling genomic diversity among members of the Bifidobacterium pseudolongum species, a widely distributed gut commensal of the animal kingdom.</title>
        <authorList>
            <person name="Lugli G.A."/>
            <person name="Duranti S."/>
            <person name="Albert K."/>
            <person name="Mancabelli L."/>
            <person name="Napoli S."/>
            <person name="Viappiani A."/>
            <person name="Anzalone R."/>
            <person name="Longhi G."/>
            <person name="Milani C."/>
            <person name="Turroni F."/>
            <person name="Alessandri G."/>
            <person name="Sela D.A."/>
            <person name="Van Sinderen D."/>
            <person name="Ventura M."/>
        </authorList>
    </citation>
    <scope>NUCLEOTIDE SEQUENCE [LARGE SCALE GENOMIC DNA]</scope>
    <source>
        <strain evidence="7 8">1780B</strain>
    </source>
</reference>
<evidence type="ECO:0000256" key="4">
    <source>
        <dbReference type="ARBA" id="ARBA00022989"/>
    </source>
</evidence>
<feature type="transmembrane region" description="Helical" evidence="6">
    <location>
        <begin position="22"/>
        <end position="42"/>
    </location>
</feature>
<dbReference type="GO" id="GO:0005886">
    <property type="term" value="C:plasma membrane"/>
    <property type="evidence" value="ECO:0007669"/>
    <property type="project" value="UniProtKB-ARBA"/>
</dbReference>
<evidence type="ECO:0000256" key="5">
    <source>
        <dbReference type="ARBA" id="ARBA00023136"/>
    </source>
</evidence>
<evidence type="ECO:0000313" key="8">
    <source>
        <dbReference type="Proteomes" id="UP000292933"/>
    </source>
</evidence>
<feature type="transmembrane region" description="Helical" evidence="6">
    <location>
        <begin position="223"/>
        <end position="241"/>
    </location>
</feature>